<feature type="active site" description="Proton acceptor" evidence="9">
    <location>
        <position position="46"/>
    </location>
</feature>
<dbReference type="KEGG" id="fln:FLA_4188"/>
<sequence length="257" mass="27959">MSRIAELFARKNNRVLNVYCTAGYPALDSTLPVMKALQQHGADLIELGMPYSDPLADGPVIQASSMKALENGMTIAVLLGQLKEMRKEVNVPVILMGYMNPVLQYGFEKFCKDAAAAGVDGLILPDLPAYEFETEYGAVIKRYGLDFIFLVTPETSEERVRALDGLTTGFLYAVSSSSTTGKDKNMADQEAYFNKLKQMNLNNPVLIGFGIKDKATFNAASSYANGAIIGTAYIKALDNANGDVAQPTQQFLESILQ</sequence>
<dbReference type="STRING" id="477680.SAMN05421788_103491"/>
<dbReference type="InterPro" id="IPR002028">
    <property type="entry name" value="Trp_synthase_suA"/>
</dbReference>
<dbReference type="Proteomes" id="UP000186917">
    <property type="component" value="Unassembled WGS sequence"/>
</dbReference>
<dbReference type="InterPro" id="IPR013785">
    <property type="entry name" value="Aldolase_TIM"/>
</dbReference>
<evidence type="ECO:0000256" key="5">
    <source>
        <dbReference type="ARBA" id="ARBA00022822"/>
    </source>
</evidence>
<accession>A0A173MKI4</accession>
<comment type="similarity">
    <text evidence="9 10">Belongs to the TrpA family.</text>
</comment>
<evidence type="ECO:0000256" key="1">
    <source>
        <dbReference type="ARBA" id="ARBA00003365"/>
    </source>
</evidence>
<evidence type="ECO:0000256" key="9">
    <source>
        <dbReference type="HAMAP-Rule" id="MF_00131"/>
    </source>
</evidence>
<keyword evidence="4 9" id="KW-0028">Amino-acid biosynthesis</keyword>
<dbReference type="EC" id="4.2.1.20" evidence="9"/>
<evidence type="ECO:0000256" key="8">
    <source>
        <dbReference type="ARBA" id="ARBA00049047"/>
    </source>
</evidence>
<dbReference type="PROSITE" id="PS00167">
    <property type="entry name" value="TRP_SYNTHASE_ALPHA"/>
    <property type="match status" value="1"/>
</dbReference>
<evidence type="ECO:0000256" key="4">
    <source>
        <dbReference type="ARBA" id="ARBA00022605"/>
    </source>
</evidence>
<dbReference type="UniPathway" id="UPA00035">
    <property type="reaction ID" value="UER00044"/>
</dbReference>
<keyword evidence="12" id="KW-1185">Reference proteome</keyword>
<dbReference type="Pfam" id="PF00290">
    <property type="entry name" value="Trp_syntA"/>
    <property type="match status" value="1"/>
</dbReference>
<keyword evidence="6 9" id="KW-0057">Aromatic amino acid biosynthesis</keyword>
<dbReference type="FunFam" id="3.20.20.70:FF:000037">
    <property type="entry name" value="Tryptophan synthase alpha chain"/>
    <property type="match status" value="1"/>
</dbReference>
<comment type="pathway">
    <text evidence="2 9">Amino-acid biosynthesis; L-tryptophan biosynthesis; L-tryptophan from chorismate: step 5/5.</text>
</comment>
<reference evidence="12" key="1">
    <citation type="submission" date="2017-01" db="EMBL/GenBank/DDBJ databases">
        <authorList>
            <person name="Varghese N."/>
            <person name="Submissions S."/>
        </authorList>
    </citation>
    <scope>NUCLEOTIDE SEQUENCE [LARGE SCALE GENOMIC DNA]</scope>
    <source>
        <strain evidence="12">DSM 21054</strain>
    </source>
</reference>
<dbReference type="GO" id="GO:0005829">
    <property type="term" value="C:cytosol"/>
    <property type="evidence" value="ECO:0007669"/>
    <property type="project" value="TreeGrafter"/>
</dbReference>
<evidence type="ECO:0000313" key="12">
    <source>
        <dbReference type="Proteomes" id="UP000186917"/>
    </source>
</evidence>
<keyword evidence="7 9" id="KW-0456">Lyase</keyword>
<dbReference type="HAMAP" id="MF_00131">
    <property type="entry name" value="Trp_synth_alpha"/>
    <property type="match status" value="1"/>
</dbReference>
<dbReference type="CDD" id="cd04724">
    <property type="entry name" value="Tryptophan_synthase_alpha"/>
    <property type="match status" value="1"/>
</dbReference>
<comment type="subunit">
    <text evidence="3 9">Tetramer of two alpha and two beta chains.</text>
</comment>
<evidence type="ECO:0000256" key="7">
    <source>
        <dbReference type="ARBA" id="ARBA00023239"/>
    </source>
</evidence>
<dbReference type="SUPFAM" id="SSF51366">
    <property type="entry name" value="Ribulose-phoshate binding barrel"/>
    <property type="match status" value="1"/>
</dbReference>
<organism evidence="11 12">
    <name type="scientific">Filimonas lacunae</name>
    <dbReference type="NCBI Taxonomy" id="477680"/>
    <lineage>
        <taxon>Bacteria</taxon>
        <taxon>Pseudomonadati</taxon>
        <taxon>Bacteroidota</taxon>
        <taxon>Chitinophagia</taxon>
        <taxon>Chitinophagales</taxon>
        <taxon>Chitinophagaceae</taxon>
        <taxon>Filimonas</taxon>
    </lineage>
</organism>
<dbReference type="AlphaFoldDB" id="A0A173MKI4"/>
<gene>
    <name evidence="9" type="primary">trpA</name>
    <name evidence="11" type="ORF">SAMN05421788_103491</name>
</gene>
<evidence type="ECO:0000256" key="3">
    <source>
        <dbReference type="ARBA" id="ARBA00011270"/>
    </source>
</evidence>
<evidence type="ECO:0000256" key="10">
    <source>
        <dbReference type="RuleBase" id="RU003662"/>
    </source>
</evidence>
<comment type="function">
    <text evidence="1 9">The alpha subunit is responsible for the aldol cleavage of indoleglycerol phosphate to indole and glyceraldehyde 3-phosphate.</text>
</comment>
<evidence type="ECO:0000256" key="2">
    <source>
        <dbReference type="ARBA" id="ARBA00004733"/>
    </source>
</evidence>
<protein>
    <recommendedName>
        <fullName evidence="9">Tryptophan synthase alpha chain</fullName>
        <ecNumber evidence="9">4.2.1.20</ecNumber>
    </recommendedName>
</protein>
<dbReference type="EMBL" id="FTOR01000003">
    <property type="protein sequence ID" value="SIT10070.1"/>
    <property type="molecule type" value="Genomic_DNA"/>
</dbReference>
<keyword evidence="5 9" id="KW-0822">Tryptophan biosynthesis</keyword>
<comment type="catalytic activity">
    <reaction evidence="8 9">
        <text>(1S,2R)-1-C-(indol-3-yl)glycerol 3-phosphate + L-serine = D-glyceraldehyde 3-phosphate + L-tryptophan + H2O</text>
        <dbReference type="Rhea" id="RHEA:10532"/>
        <dbReference type="ChEBI" id="CHEBI:15377"/>
        <dbReference type="ChEBI" id="CHEBI:33384"/>
        <dbReference type="ChEBI" id="CHEBI:57912"/>
        <dbReference type="ChEBI" id="CHEBI:58866"/>
        <dbReference type="ChEBI" id="CHEBI:59776"/>
        <dbReference type="EC" id="4.2.1.20"/>
    </reaction>
</comment>
<dbReference type="InterPro" id="IPR018204">
    <property type="entry name" value="Trp_synthase_alpha_AS"/>
</dbReference>
<dbReference type="Gene3D" id="3.20.20.70">
    <property type="entry name" value="Aldolase class I"/>
    <property type="match status" value="1"/>
</dbReference>
<dbReference type="InterPro" id="IPR011060">
    <property type="entry name" value="RibuloseP-bd_barrel"/>
</dbReference>
<dbReference type="NCBIfam" id="TIGR00262">
    <property type="entry name" value="trpA"/>
    <property type="match status" value="1"/>
</dbReference>
<evidence type="ECO:0000256" key="6">
    <source>
        <dbReference type="ARBA" id="ARBA00023141"/>
    </source>
</evidence>
<evidence type="ECO:0000313" key="11">
    <source>
        <dbReference type="EMBL" id="SIT10070.1"/>
    </source>
</evidence>
<dbReference type="RefSeq" id="WP_076379296.1">
    <property type="nucleotide sequence ID" value="NZ_AP017422.1"/>
</dbReference>
<dbReference type="PANTHER" id="PTHR43406:SF1">
    <property type="entry name" value="TRYPTOPHAN SYNTHASE ALPHA CHAIN, CHLOROPLASTIC"/>
    <property type="match status" value="1"/>
</dbReference>
<name>A0A173MKI4_9BACT</name>
<proteinExistence type="inferred from homology"/>
<feature type="active site" description="Proton acceptor" evidence="9">
    <location>
        <position position="57"/>
    </location>
</feature>
<dbReference type="OrthoDB" id="9804578at2"/>
<dbReference type="PANTHER" id="PTHR43406">
    <property type="entry name" value="TRYPTOPHAN SYNTHASE, ALPHA CHAIN"/>
    <property type="match status" value="1"/>
</dbReference>
<dbReference type="GO" id="GO:0004834">
    <property type="term" value="F:tryptophan synthase activity"/>
    <property type="evidence" value="ECO:0007669"/>
    <property type="project" value="UniProtKB-UniRule"/>
</dbReference>